<organism evidence="7 8">
    <name type="scientific">Westerdykella ornata</name>
    <dbReference type="NCBI Taxonomy" id="318751"/>
    <lineage>
        <taxon>Eukaryota</taxon>
        <taxon>Fungi</taxon>
        <taxon>Dikarya</taxon>
        <taxon>Ascomycota</taxon>
        <taxon>Pezizomycotina</taxon>
        <taxon>Dothideomycetes</taxon>
        <taxon>Pleosporomycetidae</taxon>
        <taxon>Pleosporales</taxon>
        <taxon>Sporormiaceae</taxon>
        <taxon>Westerdykella</taxon>
    </lineage>
</organism>
<name>A0A6A6JS17_WESOR</name>
<evidence type="ECO:0000256" key="2">
    <source>
        <dbReference type="ARBA" id="ARBA00022737"/>
    </source>
</evidence>
<feature type="compositionally biased region" description="Basic and acidic residues" evidence="5">
    <location>
        <begin position="278"/>
        <end position="290"/>
    </location>
</feature>
<dbReference type="Pfam" id="PF04495">
    <property type="entry name" value="GRASP55_65"/>
    <property type="match status" value="1"/>
</dbReference>
<proteinExistence type="predicted"/>
<protein>
    <recommendedName>
        <fullName evidence="6">PDZ GRASP-type domain-containing protein</fullName>
    </recommendedName>
</protein>
<evidence type="ECO:0000256" key="4">
    <source>
        <dbReference type="ARBA" id="ARBA00023136"/>
    </source>
</evidence>
<dbReference type="PANTHER" id="PTHR12893:SF0">
    <property type="entry name" value="GRASP65"/>
    <property type="match status" value="1"/>
</dbReference>
<dbReference type="GeneID" id="54548550"/>
<dbReference type="SUPFAM" id="SSF50156">
    <property type="entry name" value="PDZ domain-like"/>
    <property type="match status" value="1"/>
</dbReference>
<feature type="compositionally biased region" description="Low complexity" evidence="5">
    <location>
        <begin position="317"/>
        <end position="327"/>
    </location>
</feature>
<dbReference type="Gene3D" id="2.30.42.10">
    <property type="match status" value="2"/>
</dbReference>
<dbReference type="EMBL" id="ML986488">
    <property type="protein sequence ID" value="KAF2278526.1"/>
    <property type="molecule type" value="Genomic_DNA"/>
</dbReference>
<evidence type="ECO:0000313" key="8">
    <source>
        <dbReference type="Proteomes" id="UP000800097"/>
    </source>
</evidence>
<keyword evidence="8" id="KW-1185">Reference proteome</keyword>
<gene>
    <name evidence="7" type="ORF">EI97DRAFT_372839</name>
</gene>
<keyword evidence="2" id="KW-0677">Repeat</keyword>
<sequence>MFGALNRFISRLDAAPEDQSPASQGGYGFQVLRNTNPEVPLEPWFDFIIGINGHTIDNPDPNLFATEVRNCAGTTVSLGIYSAKGQKIREIFLPIPASSPTLGISLQWTPLSTSYDVWHILDVIPNSPAEQAGLLPYGDYVIGSPEGLVRGESGLGELVEDFLNRPLPLFVYNHEYNVTRPVTITPSRTWGGDGALGCVLGFGALHRIPAPLEEPPQAPGETLFAAGTGAGTSQHTSFDEKRGGPEAGGTGLVGNDAAAATAAADAGLDDYFREGEIKSQEEDYAPRPKGDVPPPPRVGAAAAAGPPPKGGPGGPPRSGTGTPVQGSGEREGKSEGGEEGKP</sequence>
<feature type="region of interest" description="Disordered" evidence="5">
    <location>
        <begin position="278"/>
        <end position="342"/>
    </location>
</feature>
<keyword evidence="4" id="KW-0472">Membrane</keyword>
<dbReference type="RefSeq" id="XP_033656065.1">
    <property type="nucleotide sequence ID" value="XM_033795375.1"/>
</dbReference>
<reference evidence="7" key="1">
    <citation type="journal article" date="2020" name="Stud. Mycol.">
        <title>101 Dothideomycetes genomes: a test case for predicting lifestyles and emergence of pathogens.</title>
        <authorList>
            <person name="Haridas S."/>
            <person name="Albert R."/>
            <person name="Binder M."/>
            <person name="Bloem J."/>
            <person name="Labutti K."/>
            <person name="Salamov A."/>
            <person name="Andreopoulos B."/>
            <person name="Baker S."/>
            <person name="Barry K."/>
            <person name="Bills G."/>
            <person name="Bluhm B."/>
            <person name="Cannon C."/>
            <person name="Castanera R."/>
            <person name="Culley D."/>
            <person name="Daum C."/>
            <person name="Ezra D."/>
            <person name="Gonzalez J."/>
            <person name="Henrissat B."/>
            <person name="Kuo A."/>
            <person name="Liang C."/>
            <person name="Lipzen A."/>
            <person name="Lutzoni F."/>
            <person name="Magnuson J."/>
            <person name="Mondo S."/>
            <person name="Nolan M."/>
            <person name="Ohm R."/>
            <person name="Pangilinan J."/>
            <person name="Park H.-J."/>
            <person name="Ramirez L."/>
            <person name="Alfaro M."/>
            <person name="Sun H."/>
            <person name="Tritt A."/>
            <person name="Yoshinaga Y."/>
            <person name="Zwiers L.-H."/>
            <person name="Turgeon B."/>
            <person name="Goodwin S."/>
            <person name="Spatafora J."/>
            <person name="Crous P."/>
            <person name="Grigoriev I."/>
        </authorList>
    </citation>
    <scope>NUCLEOTIDE SEQUENCE</scope>
    <source>
        <strain evidence="7">CBS 379.55</strain>
    </source>
</reference>
<dbReference type="PANTHER" id="PTHR12893">
    <property type="entry name" value="GOLGI REASSEMBLY STACKING PROTEIN GRASP"/>
    <property type="match status" value="1"/>
</dbReference>
<feature type="domain" description="PDZ GRASP-type" evidence="6">
    <location>
        <begin position="27"/>
        <end position="111"/>
    </location>
</feature>
<feature type="domain" description="PDZ GRASP-type" evidence="6">
    <location>
        <begin position="116"/>
        <end position="205"/>
    </location>
</feature>
<dbReference type="FunFam" id="2.30.42.10:FF:000026">
    <property type="entry name" value="Golgi reassembly stacking protein 2"/>
    <property type="match status" value="1"/>
</dbReference>
<dbReference type="InterPro" id="IPR007583">
    <property type="entry name" value="GRASP55_65"/>
</dbReference>
<dbReference type="InterPro" id="IPR024958">
    <property type="entry name" value="GRASP_PDZ"/>
</dbReference>
<feature type="compositionally biased region" description="Pro residues" evidence="5">
    <location>
        <begin position="305"/>
        <end position="315"/>
    </location>
</feature>
<dbReference type="GO" id="GO:0007030">
    <property type="term" value="P:Golgi organization"/>
    <property type="evidence" value="ECO:0007669"/>
    <property type="project" value="TreeGrafter"/>
</dbReference>
<evidence type="ECO:0000256" key="5">
    <source>
        <dbReference type="SAM" id="MobiDB-lite"/>
    </source>
</evidence>
<dbReference type="InterPro" id="IPR036034">
    <property type="entry name" value="PDZ_sf"/>
</dbReference>
<dbReference type="Proteomes" id="UP000800097">
    <property type="component" value="Unassembled WGS sequence"/>
</dbReference>
<dbReference type="AlphaFoldDB" id="A0A6A6JS17"/>
<evidence type="ECO:0000256" key="3">
    <source>
        <dbReference type="ARBA" id="ARBA00023034"/>
    </source>
</evidence>
<evidence type="ECO:0000259" key="6">
    <source>
        <dbReference type="PROSITE" id="PS51865"/>
    </source>
</evidence>
<feature type="compositionally biased region" description="Basic and acidic residues" evidence="5">
    <location>
        <begin position="328"/>
        <end position="342"/>
    </location>
</feature>
<dbReference type="GO" id="GO:0000139">
    <property type="term" value="C:Golgi membrane"/>
    <property type="evidence" value="ECO:0007669"/>
    <property type="project" value="UniProtKB-SubCell"/>
</dbReference>
<evidence type="ECO:0000256" key="1">
    <source>
        <dbReference type="ARBA" id="ARBA00004394"/>
    </source>
</evidence>
<accession>A0A6A6JS17</accession>
<keyword evidence="3" id="KW-0333">Golgi apparatus</keyword>
<evidence type="ECO:0000313" key="7">
    <source>
        <dbReference type="EMBL" id="KAF2278526.1"/>
    </source>
</evidence>
<feature type="region of interest" description="Disordered" evidence="5">
    <location>
        <begin position="210"/>
        <end position="253"/>
    </location>
</feature>
<dbReference type="PROSITE" id="PS51865">
    <property type="entry name" value="PDZ_GRASP"/>
    <property type="match status" value="2"/>
</dbReference>
<dbReference type="OrthoDB" id="3318at2759"/>
<comment type="subcellular location">
    <subcellularLocation>
        <location evidence="1">Golgi apparatus membrane</location>
    </subcellularLocation>
</comment>